<organism evidence="3 4">
    <name type="scientific">Streptomyces fimbriatus</name>
    <dbReference type="NCBI Taxonomy" id="68197"/>
    <lineage>
        <taxon>Bacteria</taxon>
        <taxon>Bacillati</taxon>
        <taxon>Actinomycetota</taxon>
        <taxon>Actinomycetes</taxon>
        <taxon>Kitasatosporales</taxon>
        <taxon>Streptomycetaceae</taxon>
        <taxon>Streptomyces</taxon>
    </lineage>
</organism>
<feature type="region of interest" description="Disordered" evidence="1">
    <location>
        <begin position="242"/>
        <end position="270"/>
    </location>
</feature>
<dbReference type="Proteomes" id="UP001596156">
    <property type="component" value="Unassembled WGS sequence"/>
</dbReference>
<dbReference type="PANTHER" id="PTHR42951">
    <property type="entry name" value="METALLO-BETA-LACTAMASE DOMAIN-CONTAINING"/>
    <property type="match status" value="1"/>
</dbReference>
<dbReference type="InterPro" id="IPR036866">
    <property type="entry name" value="RibonucZ/Hydroxyglut_hydro"/>
</dbReference>
<dbReference type="CDD" id="cd07721">
    <property type="entry name" value="yflN-like_MBL-fold"/>
    <property type="match status" value="1"/>
</dbReference>
<evidence type="ECO:0000313" key="4">
    <source>
        <dbReference type="Proteomes" id="UP001596156"/>
    </source>
</evidence>
<gene>
    <name evidence="3" type="ORF">ACFPN6_27280</name>
</gene>
<dbReference type="InterPro" id="IPR001279">
    <property type="entry name" value="Metallo-B-lactamas"/>
</dbReference>
<comment type="caution">
    <text evidence="3">The sequence shown here is derived from an EMBL/GenBank/DDBJ whole genome shotgun (WGS) entry which is preliminary data.</text>
</comment>
<evidence type="ECO:0000256" key="1">
    <source>
        <dbReference type="SAM" id="MobiDB-lite"/>
    </source>
</evidence>
<dbReference type="RefSeq" id="WP_344642442.1">
    <property type="nucleotide sequence ID" value="NZ_BAAASS010000002.1"/>
</dbReference>
<keyword evidence="4" id="KW-1185">Reference proteome</keyword>
<accession>A0ABW0DG75</accession>
<dbReference type="EMBL" id="JBHSKL010000037">
    <property type="protein sequence ID" value="MFC5228205.1"/>
    <property type="molecule type" value="Genomic_DNA"/>
</dbReference>
<sequence length="270" mass="27903">MDVIELLPRLHLLRFPVGQAYLWRDGPAGGAALTLVDAGPAGSGAPIAEALTALGRHPRDVRRIVLTHFHEDHAGGAAEVAALTGADVLAHRLDAPHVRGEVPGPSPVFEDWERPLHEQAVRLLPPPDFERPARVTELSDGDVLDLGGGAHVVHVPGHTHGSIALHLPRHGVLFTGDTVAASPVDGTVMPGVFNLDRHQVLAACHRLAALDAEVACFGHGAPVLARAARALRAAATAAEADAADDAGVDAADTDGADTDDAAADVAETGR</sequence>
<dbReference type="SUPFAM" id="SSF56281">
    <property type="entry name" value="Metallo-hydrolase/oxidoreductase"/>
    <property type="match status" value="1"/>
</dbReference>
<dbReference type="Pfam" id="PF00753">
    <property type="entry name" value="Lactamase_B"/>
    <property type="match status" value="1"/>
</dbReference>
<dbReference type="Gene3D" id="3.60.15.10">
    <property type="entry name" value="Ribonuclease Z/Hydroxyacylglutathione hydrolase-like"/>
    <property type="match status" value="1"/>
</dbReference>
<name>A0ABW0DG75_STRFI</name>
<feature type="compositionally biased region" description="Acidic residues" evidence="1">
    <location>
        <begin position="242"/>
        <end position="262"/>
    </location>
</feature>
<reference evidence="4" key="1">
    <citation type="journal article" date="2019" name="Int. J. Syst. Evol. Microbiol.">
        <title>The Global Catalogue of Microorganisms (GCM) 10K type strain sequencing project: providing services to taxonomists for standard genome sequencing and annotation.</title>
        <authorList>
            <consortium name="The Broad Institute Genomics Platform"/>
            <consortium name="The Broad Institute Genome Sequencing Center for Infectious Disease"/>
            <person name="Wu L."/>
            <person name="Ma J."/>
        </authorList>
    </citation>
    <scope>NUCLEOTIDE SEQUENCE [LARGE SCALE GENOMIC DNA]</scope>
    <source>
        <strain evidence="4">CCM 8479</strain>
    </source>
</reference>
<evidence type="ECO:0000259" key="2">
    <source>
        <dbReference type="SMART" id="SM00849"/>
    </source>
</evidence>
<evidence type="ECO:0000313" key="3">
    <source>
        <dbReference type="EMBL" id="MFC5228205.1"/>
    </source>
</evidence>
<feature type="domain" description="Metallo-beta-lactamase" evidence="2">
    <location>
        <begin position="17"/>
        <end position="219"/>
    </location>
</feature>
<dbReference type="InterPro" id="IPR050855">
    <property type="entry name" value="NDM-1-like"/>
</dbReference>
<protein>
    <submittedName>
        <fullName evidence="3">MBL fold metallo-hydrolase</fullName>
    </submittedName>
</protein>
<proteinExistence type="predicted"/>
<dbReference type="SMART" id="SM00849">
    <property type="entry name" value="Lactamase_B"/>
    <property type="match status" value="1"/>
</dbReference>